<dbReference type="Gene3D" id="2.60.120.260">
    <property type="entry name" value="Galactose-binding domain-like"/>
    <property type="match status" value="1"/>
</dbReference>
<keyword evidence="2" id="KW-0732">Signal</keyword>
<gene>
    <name evidence="3" type="ORF">EV652_102768</name>
</gene>
<dbReference type="EMBL" id="SLWN01000002">
    <property type="protein sequence ID" value="TCO34699.1"/>
    <property type="molecule type" value="Genomic_DNA"/>
</dbReference>
<dbReference type="InterPro" id="IPR036116">
    <property type="entry name" value="FN3_sf"/>
</dbReference>
<evidence type="ECO:0000313" key="3">
    <source>
        <dbReference type="EMBL" id="TCO34699.1"/>
    </source>
</evidence>
<feature type="region of interest" description="Disordered" evidence="1">
    <location>
        <begin position="237"/>
        <end position="256"/>
    </location>
</feature>
<feature type="signal peptide" evidence="2">
    <location>
        <begin position="1"/>
        <end position="24"/>
    </location>
</feature>
<dbReference type="Gene3D" id="2.60.40.10">
    <property type="entry name" value="Immunoglobulins"/>
    <property type="match status" value="2"/>
</dbReference>
<dbReference type="InterPro" id="IPR006311">
    <property type="entry name" value="TAT_signal"/>
</dbReference>
<accession>A0A4R2HUI3</accession>
<feature type="chain" id="PRO_5020914590" evidence="2">
    <location>
        <begin position="25"/>
        <end position="1535"/>
    </location>
</feature>
<evidence type="ECO:0000313" key="4">
    <source>
        <dbReference type="Proteomes" id="UP000294508"/>
    </source>
</evidence>
<evidence type="ECO:0000256" key="2">
    <source>
        <dbReference type="SAM" id="SignalP"/>
    </source>
</evidence>
<evidence type="ECO:0000256" key="1">
    <source>
        <dbReference type="SAM" id="MobiDB-lite"/>
    </source>
</evidence>
<dbReference type="SUPFAM" id="SSF49785">
    <property type="entry name" value="Galactose-binding domain-like"/>
    <property type="match status" value="1"/>
</dbReference>
<keyword evidence="4" id="KW-1185">Reference proteome</keyword>
<dbReference type="InterPro" id="IPR013783">
    <property type="entry name" value="Ig-like_fold"/>
</dbReference>
<dbReference type="InterPro" id="IPR008979">
    <property type="entry name" value="Galactose-bd-like_sf"/>
</dbReference>
<protein>
    <submittedName>
        <fullName evidence="3">Uncharacterized protein</fullName>
    </submittedName>
</protein>
<dbReference type="SUPFAM" id="SSF49265">
    <property type="entry name" value="Fibronectin type III"/>
    <property type="match status" value="1"/>
</dbReference>
<comment type="caution">
    <text evidence="3">The sequence shown here is derived from an EMBL/GenBank/DDBJ whole genome shotgun (WGS) entry which is preliminary data.</text>
</comment>
<dbReference type="GO" id="GO:0005975">
    <property type="term" value="P:carbohydrate metabolic process"/>
    <property type="evidence" value="ECO:0007669"/>
    <property type="project" value="UniProtKB-ARBA"/>
</dbReference>
<dbReference type="Proteomes" id="UP000294508">
    <property type="component" value="Unassembled WGS sequence"/>
</dbReference>
<organism evidence="3 4">
    <name type="scientific">Kribbella steppae</name>
    <dbReference type="NCBI Taxonomy" id="2512223"/>
    <lineage>
        <taxon>Bacteria</taxon>
        <taxon>Bacillati</taxon>
        <taxon>Actinomycetota</taxon>
        <taxon>Actinomycetes</taxon>
        <taxon>Propionibacteriales</taxon>
        <taxon>Kribbellaceae</taxon>
        <taxon>Kribbella</taxon>
    </lineage>
</organism>
<dbReference type="PROSITE" id="PS51318">
    <property type="entry name" value="TAT"/>
    <property type="match status" value="1"/>
</dbReference>
<name>A0A4R2HUI3_9ACTN</name>
<proteinExistence type="predicted"/>
<reference evidence="3 4" key="1">
    <citation type="journal article" date="2015" name="Stand. Genomic Sci.">
        <title>Genomic Encyclopedia of Bacterial and Archaeal Type Strains, Phase III: the genomes of soil and plant-associated and newly described type strains.</title>
        <authorList>
            <person name="Whitman W.B."/>
            <person name="Woyke T."/>
            <person name="Klenk H.P."/>
            <person name="Zhou Y."/>
            <person name="Lilburn T.G."/>
            <person name="Beck B.J."/>
            <person name="De Vos P."/>
            <person name="Vandamme P."/>
            <person name="Eisen J.A."/>
            <person name="Garrity G."/>
            <person name="Hugenholtz P."/>
            <person name="Kyrpides N.C."/>
        </authorList>
    </citation>
    <scope>NUCLEOTIDE SEQUENCE [LARGE SCALE GENOMIC DNA]</scope>
    <source>
        <strain evidence="3 4">VKM Ac-2572</strain>
    </source>
</reference>
<sequence length="1535" mass="166177">MKRSGRLALLLSAALALSATPAAAAPSPTASAVPAAATAASAGAAPAAARAGAAVPAAPAAAVAGAEGSGAVADGVVDRLTFGDSASESAHGLAAPFSTVVTGALDQSARIAKPLSPVANHLGDLRFVAEVAPAAQNYLSLKFWGEDVSPYRTVVYVDGAQANYRNSGDYEPINLGTGKALPGRFFIATTMLPLASTKGRTQVEIILRTFNNAMTGNASNDSRGYYAAAVHTQPKVDLGETGTQPAPKTAPALTPEQGQATIDGLRTTQVNLFTTLAAKSDAAPNATLSITRYQDELRYYAEVLSTEWSPAKTPDEKRAALERIFKSVDNFTKQYYGNVKSLGNGGHQSDWGGYYGALGEALYIVDNLIADDSIYGSTQFTSFLAEPFVTGTVDGPNSIAGVDWTGGQLTRGEAWERVLKANYDFARSRLSYIYNQMMYTYEGAWKAHEGLRVIGSRFYEGKQRSYRIAGEALGFEPFLGEEVLVGPDGANLDLYHSLFQHDQNAVYTDDYLQIVMKGLAKSKLDASGNVVRRTPYGVHYYGVTRDGQTRENGYVGSYGESTNYLTSWFFRTLGHAGDEKLNDEILKLALRVLHARGQTRHQGRDANGNRVMYMEQVVDDRTVQYPGKIAYAADTGTGRGLAFASLEHYMAQHKAKYSGLAWTQYWRYATEAVGYTQQQLVDNQYFPYFSSVLSNHKYDLRIAETYAYLTKERGPAGVVLPHTDLDLFTDDELARLGVSRDDEKRTAWVDVDNMFVSVHDGDVDLLGNLIERNKGYLGNGRLHAQYGDHEQLVQLQTQGVFESKEYYLRAASDEDPMFHDRYTDADRPLAMAGELLPITYQPGVGTINRDNWVQDNPYSGYPNLLTAQYGKYFFAINSTRRAYGNEHTYPVRLPAGFNGTQVRDLVSGRDLPVVHGVVVLQPTRGVVLDLGTEEVRPDDPSAVDVAVTTPGTKAVGLTWRDAAGATSYTIGRSVSQNGPFVAVATDVRSTSYVDKVPGDGTYYYRVTPVNAQGAGRGAEAKAVVKPSWLNDRWRADTIGAGAAGKVSAKDGAITVTEAGGNGFGGGDDSVIYDRWSKDSLTMVSRLAQGGTAVSAKLGDGTTRGVILRDSTAPTARYAFLGADATGALTLKFRALDSRADIGTGTAGQNAAGGVTRSPFVQQLKGYTVADYPYVKLVRMPQSDRVLAFLSKDGQQWSQVGEASVPMVDVVNAGVAADRSGSFTQVSVVPVAPDLVVAWGKFLDRDGLVTWTKPKEAIAFDLYRSRDRVSWEKLLDNVYATSFTDTVYGGRMSYRVVARKVDGRTSTSEPAYLDADSFATVLQKARAVPADDYTSASFAQFKAEVDAAEAASSDPEETRIKRVYDAYPLLVPVYKHSFEPNEADIWSPAGTGPYVRTIAEDYARTGTRSLYFTSTDTTANGSYNLLFHSRKQGVSPFKAKPGTTYKVSFWYQLQDYKPGAGLGAYYFVSSRSGGSQLGTEQRNWLPAGDTAAGQWKSFERTYTTVGDASVDNISIDLGFRGAFGTFRVDDVRVEPV</sequence>